<dbReference type="OrthoDB" id="184880at2759"/>
<sequence length="99" mass="10693">QKRYVMGEDDDELHRLGDQHAVLKSAMGTVVLAPVNFSTPGLRILNSGTADGTAPKCPPPNSNELENFLCEAKEELVNQGAYFKMVAVWGQVGPPSKPI</sequence>
<organism evidence="1 2">
    <name type="scientific">Cryphonectria parasitica (strain ATCC 38755 / EP155)</name>
    <dbReference type="NCBI Taxonomy" id="660469"/>
    <lineage>
        <taxon>Eukaryota</taxon>
        <taxon>Fungi</taxon>
        <taxon>Dikarya</taxon>
        <taxon>Ascomycota</taxon>
        <taxon>Pezizomycotina</taxon>
        <taxon>Sordariomycetes</taxon>
        <taxon>Sordariomycetidae</taxon>
        <taxon>Diaporthales</taxon>
        <taxon>Cryphonectriaceae</taxon>
        <taxon>Cryphonectria-Endothia species complex</taxon>
        <taxon>Cryphonectria</taxon>
    </lineage>
</organism>
<accession>A0A9P5CVK8</accession>
<gene>
    <name evidence="1" type="ORF">M406DRAFT_34527</name>
</gene>
<dbReference type="Proteomes" id="UP000803844">
    <property type="component" value="Unassembled WGS sequence"/>
</dbReference>
<dbReference type="RefSeq" id="XP_040782383.1">
    <property type="nucleotide sequence ID" value="XM_040922061.1"/>
</dbReference>
<dbReference type="GeneID" id="63839190"/>
<evidence type="ECO:0000313" key="1">
    <source>
        <dbReference type="EMBL" id="KAF3771422.1"/>
    </source>
</evidence>
<comment type="caution">
    <text evidence="1">The sequence shown here is derived from an EMBL/GenBank/DDBJ whole genome shotgun (WGS) entry which is preliminary data.</text>
</comment>
<reference evidence="1" key="1">
    <citation type="journal article" date="2020" name="Phytopathology">
        <title>Genome sequence of the chestnut blight fungus Cryphonectria parasitica EP155: A fundamental resource for an archetypical invasive plant pathogen.</title>
        <authorList>
            <person name="Crouch J.A."/>
            <person name="Dawe A."/>
            <person name="Aerts A."/>
            <person name="Barry K."/>
            <person name="Churchill A.C.L."/>
            <person name="Grimwood J."/>
            <person name="Hillman B."/>
            <person name="Milgroom M.G."/>
            <person name="Pangilinan J."/>
            <person name="Smith M."/>
            <person name="Salamov A."/>
            <person name="Schmutz J."/>
            <person name="Yadav J."/>
            <person name="Grigoriev I.V."/>
            <person name="Nuss D."/>
        </authorList>
    </citation>
    <scope>NUCLEOTIDE SEQUENCE</scope>
    <source>
        <strain evidence="1">EP155</strain>
    </source>
</reference>
<name>A0A9P5CVK8_CRYP1</name>
<protein>
    <submittedName>
        <fullName evidence="1">Uncharacterized protein</fullName>
    </submittedName>
</protein>
<dbReference type="AlphaFoldDB" id="A0A9P5CVK8"/>
<feature type="non-terminal residue" evidence="1">
    <location>
        <position position="1"/>
    </location>
</feature>
<evidence type="ECO:0000313" key="2">
    <source>
        <dbReference type="Proteomes" id="UP000803844"/>
    </source>
</evidence>
<proteinExistence type="predicted"/>
<keyword evidence="2" id="KW-1185">Reference proteome</keyword>
<dbReference type="EMBL" id="MU032344">
    <property type="protein sequence ID" value="KAF3771422.1"/>
    <property type="molecule type" value="Genomic_DNA"/>
</dbReference>